<dbReference type="Proteomes" id="UP000590225">
    <property type="component" value="Unassembled WGS sequence"/>
</dbReference>
<dbReference type="PROSITE" id="PS51257">
    <property type="entry name" value="PROKAR_LIPOPROTEIN"/>
    <property type="match status" value="1"/>
</dbReference>
<dbReference type="AlphaFoldDB" id="A0AAW3T4J9"/>
<accession>A0AAW3T4J9</accession>
<keyword evidence="2" id="KW-0732">Signal</keyword>
<sequence>MRTRTAFSAAAFALVGALTVSGCSSARDLAGGLLHDDGGESRPCPSDDAEPGSTTVTPSAPAMLDPAVAREVRAALRAVRKLPGVQTATESTTNTPSTVPDATCASRLVTTNHFRSTFEVDMEPSATPSQAGAVPTAMAGELAWTGVDLTLTVPAGPGHIASVVHYDATFDQTIPPETSTAVAQGLATLAATPHVTGLEATIPTTMRVDYGSLVIGVDRDDQSVLDAVHAVIDTTAFRATTLHGSFGNGAKP</sequence>
<comment type="caution">
    <text evidence="3">The sequence shown here is derived from an EMBL/GenBank/DDBJ whole genome shotgun (WGS) entry which is preliminary data.</text>
</comment>
<feature type="region of interest" description="Disordered" evidence="1">
    <location>
        <begin position="34"/>
        <end position="60"/>
    </location>
</feature>
<dbReference type="RefSeq" id="WP_182515412.1">
    <property type="nucleotide sequence ID" value="NZ_JACGXP010000001.1"/>
</dbReference>
<evidence type="ECO:0008006" key="5">
    <source>
        <dbReference type="Google" id="ProtNLM"/>
    </source>
</evidence>
<evidence type="ECO:0000256" key="1">
    <source>
        <dbReference type="SAM" id="MobiDB-lite"/>
    </source>
</evidence>
<name>A0AAW3T4J9_9MICO</name>
<protein>
    <recommendedName>
        <fullName evidence="5">DUF3558 domain-containing protein</fullName>
    </recommendedName>
</protein>
<reference evidence="3 4" key="1">
    <citation type="submission" date="2020-07" db="EMBL/GenBank/DDBJ databases">
        <title>Above-ground endophytic microbial communities from plants in different locations in the United States.</title>
        <authorList>
            <person name="Frank C."/>
        </authorList>
    </citation>
    <scope>NUCLEOTIDE SEQUENCE [LARGE SCALE GENOMIC DNA]</scope>
    <source>
        <strain evidence="3 4">WPL5_2</strain>
    </source>
</reference>
<feature type="signal peptide" evidence="2">
    <location>
        <begin position="1"/>
        <end position="26"/>
    </location>
</feature>
<evidence type="ECO:0000313" key="3">
    <source>
        <dbReference type="EMBL" id="MBA8989866.1"/>
    </source>
</evidence>
<proteinExistence type="predicted"/>
<gene>
    <name evidence="3" type="ORF">FHW23_001098</name>
</gene>
<evidence type="ECO:0000313" key="4">
    <source>
        <dbReference type="Proteomes" id="UP000590225"/>
    </source>
</evidence>
<organism evidence="3 4">
    <name type="scientific">Curtobacterium pusillum</name>
    <dbReference type="NCBI Taxonomy" id="69373"/>
    <lineage>
        <taxon>Bacteria</taxon>
        <taxon>Bacillati</taxon>
        <taxon>Actinomycetota</taxon>
        <taxon>Actinomycetes</taxon>
        <taxon>Micrococcales</taxon>
        <taxon>Microbacteriaceae</taxon>
        <taxon>Curtobacterium</taxon>
    </lineage>
</organism>
<dbReference type="EMBL" id="JACGXP010000001">
    <property type="protein sequence ID" value="MBA8989866.1"/>
    <property type="molecule type" value="Genomic_DNA"/>
</dbReference>
<evidence type="ECO:0000256" key="2">
    <source>
        <dbReference type="SAM" id="SignalP"/>
    </source>
</evidence>
<feature type="chain" id="PRO_5043980305" description="DUF3558 domain-containing protein" evidence="2">
    <location>
        <begin position="27"/>
        <end position="252"/>
    </location>
</feature>